<reference evidence="5 6" key="1">
    <citation type="submission" date="2019-02" db="EMBL/GenBank/DDBJ databases">
        <title>Genome sequencing of the rare red list fungi Dentipellis fragilis.</title>
        <authorList>
            <person name="Buettner E."/>
            <person name="Kellner H."/>
        </authorList>
    </citation>
    <scope>NUCLEOTIDE SEQUENCE [LARGE SCALE GENOMIC DNA]</scope>
    <source>
        <strain evidence="5 6">DSM 105465</strain>
    </source>
</reference>
<feature type="domain" description="O-methyltransferase C-terminal" evidence="4">
    <location>
        <begin position="801"/>
        <end position="920"/>
    </location>
</feature>
<dbReference type="InterPro" id="IPR001077">
    <property type="entry name" value="COMT_C"/>
</dbReference>
<proteinExistence type="predicted"/>
<keyword evidence="2" id="KW-0808">Transferase</keyword>
<dbReference type="PROSITE" id="PS51683">
    <property type="entry name" value="SAM_OMT_II"/>
    <property type="match status" value="2"/>
</dbReference>
<evidence type="ECO:0000256" key="2">
    <source>
        <dbReference type="ARBA" id="ARBA00022679"/>
    </source>
</evidence>
<evidence type="ECO:0000256" key="3">
    <source>
        <dbReference type="ARBA" id="ARBA00022691"/>
    </source>
</evidence>
<organism evidence="5 6">
    <name type="scientific">Dentipellis fragilis</name>
    <dbReference type="NCBI Taxonomy" id="205917"/>
    <lineage>
        <taxon>Eukaryota</taxon>
        <taxon>Fungi</taxon>
        <taxon>Dikarya</taxon>
        <taxon>Basidiomycota</taxon>
        <taxon>Agaricomycotina</taxon>
        <taxon>Agaricomycetes</taxon>
        <taxon>Russulales</taxon>
        <taxon>Hericiaceae</taxon>
        <taxon>Dentipellis</taxon>
    </lineage>
</organism>
<dbReference type="Proteomes" id="UP000298327">
    <property type="component" value="Unassembled WGS sequence"/>
</dbReference>
<evidence type="ECO:0000256" key="1">
    <source>
        <dbReference type="ARBA" id="ARBA00022603"/>
    </source>
</evidence>
<evidence type="ECO:0000259" key="4">
    <source>
        <dbReference type="Pfam" id="PF00891"/>
    </source>
</evidence>
<dbReference type="InterPro" id="IPR036388">
    <property type="entry name" value="WH-like_DNA-bd_sf"/>
</dbReference>
<protein>
    <recommendedName>
        <fullName evidence="4">O-methyltransferase C-terminal domain-containing protein</fullName>
    </recommendedName>
</protein>
<keyword evidence="6" id="KW-1185">Reference proteome</keyword>
<dbReference type="InterPro" id="IPR016461">
    <property type="entry name" value="COMT-like"/>
</dbReference>
<dbReference type="AlphaFoldDB" id="A0A4Y9Y0Q5"/>
<sequence>MSDTDTNFQNQRRTDITSLIRLISSAANDAMHSWEQETGGIPSLDDSVPDSARAVSSPDLLRAVRLLEGACGQLCAALSPTFISVVNRAWAPLDAACLRVAVDAKIPDVLEGHPHGLHVSAIAKQTALPAEKLARTLRVLSMKHCFREVAKDTFANNRLSHALRSQLPLTDLVWTFENICNPPAWTHLSETLADSAYGPSDDLAKSAFSWGVREKMPDTPLFKYLATRPEESERFGKAMTAWQLGGVQEFYPIADLPENTTWCDIGGGMGGVLIPVANRNPQLRLTLQDQPHVVEEAKNNFAKECPDALKENRVSFVPINFFTESPVPNQDIYYMRMIIHDWPDAASVDILTNVRKAMKPSSRLLVRAYSSSTQYFSSRSKILHAVASTDDYVLISSVAASEGALETRGDVAPSPLLPNYGTGGARPFYMDVNMMCMLNAKERSLDDMIELGTKAGLVFVKFWDCVEMSIVEFKAANALGAQQPQSTQQVLSHGAHLWGVSQRPTRAPAYLLRKLANPRRKLTHHTAGSLCPTGAPLDAETLDPAQRKDGVHTLLKLIASSANDAVALWEQEAGSIPSLDEAKPDSTCASHPDLLRSVRILEGACFQLCSTLSPTFITLFMKGFAPLDAACLRVAVEAKIPGILENNPGGLRVAEIAMKTGLPANKLSRVLRVLSLKHCFREGQFVFFYAALPPALTRPMTVSKDTFANNRLSIALHSSAPLADLIHFFDSVCTPLAWNNLYDALMDPANGPSEEPTVCAFSWGAKDTVFGHLQKHRFGRAMTAIQLGAVHDFYPIGSLPPNATWCDVGGGVGGVLLPIAQAYPHLRLTLQDQPHVIEEGKKHFEQTCPAALQDNRISFVPLDFFKESPVPEQDIYYMRMIVHDWPDAACIQFLTNIRRVMKPTSRLLIQEYVLTDSVTESTSRTDKAGPNLPGVVDAPKPLLRNYGAGGIRPFLMDLNMMTLNNARERSLEDIIHLGHSAGLEFVKFWDCVEMSIVELKAA</sequence>
<dbReference type="PANTHER" id="PTHR43712">
    <property type="entry name" value="PUTATIVE (AFU_ORTHOLOGUE AFUA_4G14580)-RELATED"/>
    <property type="match status" value="1"/>
</dbReference>
<comment type="caution">
    <text evidence="5">The sequence shown here is derived from an EMBL/GenBank/DDBJ whole genome shotgun (WGS) entry which is preliminary data.</text>
</comment>
<dbReference type="SUPFAM" id="SSF53335">
    <property type="entry name" value="S-adenosyl-L-methionine-dependent methyltransferases"/>
    <property type="match status" value="2"/>
</dbReference>
<dbReference type="SUPFAM" id="SSF46785">
    <property type="entry name" value="Winged helix' DNA-binding domain"/>
    <property type="match status" value="2"/>
</dbReference>
<dbReference type="Pfam" id="PF00891">
    <property type="entry name" value="Methyltransf_2"/>
    <property type="match status" value="2"/>
</dbReference>
<keyword evidence="1" id="KW-0489">Methyltransferase</keyword>
<name>A0A4Y9Y0Q5_9AGAM</name>
<evidence type="ECO:0000313" key="6">
    <source>
        <dbReference type="Proteomes" id="UP000298327"/>
    </source>
</evidence>
<dbReference type="Gene3D" id="1.10.10.10">
    <property type="entry name" value="Winged helix-like DNA-binding domain superfamily/Winged helix DNA-binding domain"/>
    <property type="match status" value="2"/>
</dbReference>
<dbReference type="OrthoDB" id="1606438at2759"/>
<dbReference type="EMBL" id="SEOQ01000966">
    <property type="protein sequence ID" value="TFY54971.1"/>
    <property type="molecule type" value="Genomic_DNA"/>
</dbReference>
<keyword evidence="3" id="KW-0949">S-adenosyl-L-methionine</keyword>
<dbReference type="STRING" id="205917.A0A4Y9Y0Q5"/>
<dbReference type="PANTHER" id="PTHR43712:SF2">
    <property type="entry name" value="O-METHYLTRANSFERASE CICE"/>
    <property type="match status" value="1"/>
</dbReference>
<dbReference type="InterPro" id="IPR036390">
    <property type="entry name" value="WH_DNA-bd_sf"/>
</dbReference>
<dbReference type="Gene3D" id="3.40.50.150">
    <property type="entry name" value="Vaccinia Virus protein VP39"/>
    <property type="match status" value="2"/>
</dbReference>
<dbReference type="InterPro" id="IPR029063">
    <property type="entry name" value="SAM-dependent_MTases_sf"/>
</dbReference>
<evidence type="ECO:0000313" key="5">
    <source>
        <dbReference type="EMBL" id="TFY54971.1"/>
    </source>
</evidence>
<dbReference type="GO" id="GO:0008171">
    <property type="term" value="F:O-methyltransferase activity"/>
    <property type="evidence" value="ECO:0007669"/>
    <property type="project" value="InterPro"/>
</dbReference>
<accession>A0A4Y9Y0Q5</accession>
<dbReference type="GO" id="GO:0032259">
    <property type="term" value="P:methylation"/>
    <property type="evidence" value="ECO:0007669"/>
    <property type="project" value="UniProtKB-KW"/>
</dbReference>
<gene>
    <name evidence="5" type="ORF">EVG20_g9490</name>
</gene>
<feature type="domain" description="O-methyltransferase C-terminal" evidence="4">
    <location>
        <begin position="220"/>
        <end position="366"/>
    </location>
</feature>